<reference evidence="1 2" key="1">
    <citation type="submission" date="2019-08" db="EMBL/GenBank/DDBJ databases">
        <authorList>
            <person name="Dhanesh K."/>
            <person name="Kumar G."/>
            <person name="Sasikala C."/>
            <person name="Venkata Ramana C."/>
        </authorList>
    </citation>
    <scope>NUCLEOTIDE SEQUENCE [LARGE SCALE GENOMIC DNA]</scope>
    <source>
        <strain evidence="1 2">JC645</strain>
    </source>
</reference>
<gene>
    <name evidence="1" type="ORF">FYK55_08020</name>
</gene>
<name>A0A5M6D9P9_9BACT</name>
<dbReference type="Pfam" id="PF11015">
    <property type="entry name" value="DUF2853"/>
    <property type="match status" value="1"/>
</dbReference>
<dbReference type="Proteomes" id="UP000324479">
    <property type="component" value="Unassembled WGS sequence"/>
</dbReference>
<proteinExistence type="predicted"/>
<organism evidence="1 2">
    <name type="scientific">Roseiconus nitratireducens</name>
    <dbReference type="NCBI Taxonomy" id="2605748"/>
    <lineage>
        <taxon>Bacteria</taxon>
        <taxon>Pseudomonadati</taxon>
        <taxon>Planctomycetota</taxon>
        <taxon>Planctomycetia</taxon>
        <taxon>Pirellulales</taxon>
        <taxon>Pirellulaceae</taxon>
        <taxon>Roseiconus</taxon>
    </lineage>
</organism>
<dbReference type="InterPro" id="IPR021274">
    <property type="entry name" value="DUF2853"/>
</dbReference>
<keyword evidence="2" id="KW-1185">Reference proteome</keyword>
<dbReference type="AlphaFoldDB" id="A0A5M6D9P9"/>
<dbReference type="EMBL" id="VWOX01000004">
    <property type="protein sequence ID" value="KAA5544288.1"/>
    <property type="molecule type" value="Genomic_DNA"/>
</dbReference>
<evidence type="ECO:0000313" key="1">
    <source>
        <dbReference type="EMBL" id="KAA5544288.1"/>
    </source>
</evidence>
<sequence>MKMTNYLENVKKYVESPVEDAVDSLVGHLGIALESRDGANVAATDPNELKAIRDGYCNINLDLDADEADAAIQKVCQIMQGDQFKCRVTFYYLLAKETDRMHRLC</sequence>
<dbReference type="Gene3D" id="1.10.238.120">
    <property type="entry name" value="Jann4075-like"/>
    <property type="match status" value="1"/>
</dbReference>
<accession>A0A5M6D9P9</accession>
<evidence type="ECO:0000313" key="2">
    <source>
        <dbReference type="Proteomes" id="UP000324479"/>
    </source>
</evidence>
<comment type="caution">
    <text evidence="1">The sequence shown here is derived from an EMBL/GenBank/DDBJ whole genome shotgun (WGS) entry which is preliminary data.</text>
</comment>
<protein>
    <submittedName>
        <fullName evidence="1">DUF2853 family protein</fullName>
    </submittedName>
</protein>
<dbReference type="SUPFAM" id="SSF158587">
    <property type="entry name" value="Jann4075-like"/>
    <property type="match status" value="1"/>
</dbReference>
<dbReference type="InterPro" id="IPR023154">
    <property type="entry name" value="Jann4075-like_sf"/>
</dbReference>